<sequence>LKFPYVTKNLENFLNENWSDNEMKENIQMLREQAMKDVNEGLVGANLIPEETSTNVDEVKKSVIQNIKWQMSFDRKISALKSFQGYIWKSGFISGELKSIVYDDVIEAMNQWKDFGIKMYIYSSGSVAAQKLLFGHSNKGNLLEYFSGYFDTTIGSKLEKNSYLNIAKHIGVEPKDIVFLSDNFKEINAAKDAGFQTAIVERPNNAPLSDDDRNNNVCGIALKHLRKYHCSDDKLGNLPSPIIEKPNSLNVKKILALEIILYCAESDPDVLTNLGIVQLLTLLRHRSDNEQLVKLRILYGVLLLEDDSLIDYFLDPLIERICIERERARDPRLRPSFYNTQSKFDDNYDNIDTSWRVNNTMTPFFVDTQISKPKPYYKRDNQEGFVRAAVKLRELPDIEIK</sequence>
<dbReference type="EMBL" id="CAJVPM010007193">
    <property type="protein sequence ID" value="CAG8542924.1"/>
    <property type="molecule type" value="Genomic_DNA"/>
</dbReference>
<organism evidence="1 2">
    <name type="scientific">Scutellospora calospora</name>
    <dbReference type="NCBI Taxonomy" id="85575"/>
    <lineage>
        <taxon>Eukaryota</taxon>
        <taxon>Fungi</taxon>
        <taxon>Fungi incertae sedis</taxon>
        <taxon>Mucoromycota</taxon>
        <taxon>Glomeromycotina</taxon>
        <taxon>Glomeromycetes</taxon>
        <taxon>Diversisporales</taxon>
        <taxon>Gigasporaceae</taxon>
        <taxon>Scutellospora</taxon>
    </lineage>
</organism>
<comment type="caution">
    <text evidence="1">The sequence shown here is derived from an EMBL/GenBank/DDBJ whole genome shotgun (WGS) entry which is preliminary data.</text>
</comment>
<dbReference type="Proteomes" id="UP000789860">
    <property type="component" value="Unassembled WGS sequence"/>
</dbReference>
<accession>A0ACA9LPE8</accession>
<evidence type="ECO:0000313" key="1">
    <source>
        <dbReference type="EMBL" id="CAG8542924.1"/>
    </source>
</evidence>
<protein>
    <submittedName>
        <fullName evidence="1">2043_t:CDS:1</fullName>
    </submittedName>
</protein>
<gene>
    <name evidence="1" type="ORF">SCALOS_LOCUS4905</name>
</gene>
<feature type="non-terminal residue" evidence="1">
    <location>
        <position position="1"/>
    </location>
</feature>
<evidence type="ECO:0000313" key="2">
    <source>
        <dbReference type="Proteomes" id="UP000789860"/>
    </source>
</evidence>
<name>A0ACA9LPE8_9GLOM</name>
<proteinExistence type="predicted"/>
<keyword evidence="2" id="KW-1185">Reference proteome</keyword>
<reference evidence="1" key="1">
    <citation type="submission" date="2021-06" db="EMBL/GenBank/DDBJ databases">
        <authorList>
            <person name="Kallberg Y."/>
            <person name="Tangrot J."/>
            <person name="Rosling A."/>
        </authorList>
    </citation>
    <scope>NUCLEOTIDE SEQUENCE</scope>
    <source>
        <strain evidence="1">AU212A</strain>
    </source>
</reference>
<feature type="non-terminal residue" evidence="1">
    <location>
        <position position="401"/>
    </location>
</feature>